<reference evidence="1" key="3">
    <citation type="submission" date="2025-09" db="UniProtKB">
        <authorList>
            <consortium name="Ensembl"/>
        </authorList>
    </citation>
    <scope>IDENTIFICATION</scope>
</reference>
<dbReference type="Ensembl" id="ENSOART00020079623.1">
    <property type="protein sequence ID" value="ENSOARP00020043981.1"/>
    <property type="gene ID" value="ENSOARG00020026422.2"/>
</dbReference>
<sequence>MTPGHGHSCQEMLSESEGPVPLGEAWESPRIKVEPEEPHPEGVSPETRAQGARGWVPLSQGAKEKVCFLPGGGEKGTGERGPFPAPSPGRETQVSAPPSLQKLPDSPSEPTDPPLGSGWGWSWRQREVPAGPGIRSLPGAGGPSRARWPPEDLSPLSAPPAPQSPVLSREGRTRDRQMATALLTAWSQMPVTFEDVALYLSREEWGRLDHTQQSFYREVLQKRSGLSLAGFPFNRPFWASQVQGKGEAPGSSRQLGREEEKRGVVEADKEELAASLGALGDAKAFKSPSCRVGRAQGEAPRCGQRAASGQNSGPAKDDVQPCPVEEAQPESAPPDTDLPKTQEGRFPEQPREGETAAPESSEEGLALDSEVGKKTYKCEQCGKAFSWHSHLVTHRRTHTGEKPYACTDCGKRFGRSSHLIQHQIIHTGEKPYTCPSCWKSFSHHSTLIQHQRIHTGEKPYVCDRCAKRFTRRSDLVTHQGTHTGAKPHKCPICGKCFTQSSALVTHQRTHTGVKPYPCPECGKCFSQRSNLIAHNRTHTGEKPYHCLDCGKSFSHSSHLTAHQRTHRGVRPYSCPLCGKSFSRRSNLHRHEKIHTAGPKALAMLMLGAAGALAAPPPPPT</sequence>
<reference evidence="1" key="2">
    <citation type="submission" date="2025-08" db="UniProtKB">
        <authorList>
            <consortium name="Ensembl"/>
        </authorList>
    </citation>
    <scope>IDENTIFICATION</scope>
</reference>
<proteinExistence type="predicted"/>
<protein>
    <submittedName>
        <fullName evidence="1">Zinc finger protein 205</fullName>
    </submittedName>
</protein>
<organism evidence="1">
    <name type="scientific">Ovis aries</name>
    <name type="common">Sheep</name>
    <dbReference type="NCBI Taxonomy" id="9940"/>
    <lineage>
        <taxon>Eukaryota</taxon>
        <taxon>Metazoa</taxon>
        <taxon>Chordata</taxon>
        <taxon>Craniata</taxon>
        <taxon>Vertebrata</taxon>
        <taxon>Euteleostomi</taxon>
        <taxon>Mammalia</taxon>
        <taxon>Eutheria</taxon>
        <taxon>Laurasiatheria</taxon>
        <taxon>Artiodactyla</taxon>
        <taxon>Ruminantia</taxon>
        <taxon>Pecora</taxon>
        <taxon>Bovidae</taxon>
        <taxon>Caprinae</taxon>
        <taxon>Ovis</taxon>
    </lineage>
</organism>
<name>A0AC11DH21_SHEEP</name>
<evidence type="ECO:0000313" key="1">
    <source>
        <dbReference type="Ensembl" id="ENSOARP00020043981.1"/>
    </source>
</evidence>
<reference evidence="1" key="1">
    <citation type="submission" date="2020-11" db="EMBL/GenBank/DDBJ databases">
        <authorList>
            <person name="Davenport K.M."/>
            <person name="Bickhart D.M."/>
            <person name="Smith T.P.L."/>
            <person name="Murdoch B.M."/>
            <person name="Rosen B.D."/>
        </authorList>
    </citation>
    <scope>NUCLEOTIDE SEQUENCE [LARGE SCALE GENOMIC DNA]</scope>
    <source>
        <strain evidence="1">OAR_USU_Benz2616</strain>
    </source>
</reference>
<gene>
    <name evidence="1" type="primary">ZNF205</name>
</gene>
<accession>A0AC11DH21</accession>